<feature type="region of interest" description="Disordered" evidence="1">
    <location>
        <begin position="21"/>
        <end position="88"/>
    </location>
</feature>
<organism evidence="2 3">
    <name type="scientific">Robiginitalea marina</name>
    <dbReference type="NCBI Taxonomy" id="2954105"/>
    <lineage>
        <taxon>Bacteria</taxon>
        <taxon>Pseudomonadati</taxon>
        <taxon>Bacteroidota</taxon>
        <taxon>Flavobacteriia</taxon>
        <taxon>Flavobacteriales</taxon>
        <taxon>Flavobacteriaceae</taxon>
        <taxon>Robiginitalea</taxon>
    </lineage>
</organism>
<feature type="compositionally biased region" description="Basic and acidic residues" evidence="1">
    <location>
        <begin position="55"/>
        <end position="70"/>
    </location>
</feature>
<dbReference type="Proteomes" id="UP001206312">
    <property type="component" value="Unassembled WGS sequence"/>
</dbReference>
<evidence type="ECO:0000313" key="2">
    <source>
        <dbReference type="EMBL" id="MCO5724421.1"/>
    </source>
</evidence>
<protein>
    <submittedName>
        <fullName evidence="2">Uncharacterized protein</fullName>
    </submittedName>
</protein>
<sequence length="88" mass="9387">MFSILAPPALYCAADDPSLAVSFSTGEEEPGEGEKKDGCEESPDLPESWLSQPGEQEKLAAQDAHPRPKLPELIWEVASPPPEGKPGC</sequence>
<proteinExistence type="predicted"/>
<dbReference type="EMBL" id="JAMXIB010000004">
    <property type="protein sequence ID" value="MCO5724421.1"/>
    <property type="molecule type" value="Genomic_DNA"/>
</dbReference>
<comment type="caution">
    <text evidence="2">The sequence shown here is derived from an EMBL/GenBank/DDBJ whole genome shotgun (WGS) entry which is preliminary data.</text>
</comment>
<evidence type="ECO:0000256" key="1">
    <source>
        <dbReference type="SAM" id="MobiDB-lite"/>
    </source>
</evidence>
<keyword evidence="3" id="KW-1185">Reference proteome</keyword>
<dbReference type="RefSeq" id="WP_252740801.1">
    <property type="nucleotide sequence ID" value="NZ_JAMXIB010000004.1"/>
</dbReference>
<gene>
    <name evidence="2" type="ORF">NG653_06115</name>
</gene>
<accession>A0ABT1AX02</accession>
<evidence type="ECO:0000313" key="3">
    <source>
        <dbReference type="Proteomes" id="UP001206312"/>
    </source>
</evidence>
<reference evidence="2 3" key="1">
    <citation type="submission" date="2022-06" db="EMBL/GenBank/DDBJ databases">
        <authorList>
            <person name="Xuan X."/>
        </authorList>
    </citation>
    <scope>NUCLEOTIDE SEQUENCE [LARGE SCALE GENOMIC DNA]</scope>
    <source>
        <strain evidence="2 3">2V75</strain>
    </source>
</reference>
<feature type="compositionally biased region" description="Pro residues" evidence="1">
    <location>
        <begin position="79"/>
        <end position="88"/>
    </location>
</feature>
<name>A0ABT1AX02_9FLAO</name>